<dbReference type="Pfam" id="PF00196">
    <property type="entry name" value="GerE"/>
    <property type="match status" value="1"/>
</dbReference>
<keyword evidence="6" id="KW-1185">Reference proteome</keyword>
<accession>A0A5C6LNF9</accession>
<evidence type="ECO:0000313" key="5">
    <source>
        <dbReference type="EMBL" id="TWV96220.1"/>
    </source>
</evidence>
<dbReference type="Gene3D" id="1.10.10.10">
    <property type="entry name" value="Winged helix-like DNA-binding domain superfamily/Winged helix DNA-binding domain"/>
    <property type="match status" value="1"/>
</dbReference>
<sequence length="253" mass="28351">MNVLEKLNTNLLQQNFAGQDTAAALAYCQSIAAMYARVENAISVLSDLQNNKSYIYTGKIAPALGIAASPVMKEIDSIWEGEIFNRIKPDHLLEKHLLELKFFHLVGGVPVTERCDYQVNSYLQMQDANGEYVAVQHRMFYLHSNSNGSINLALCLYNFAGNPQLSDQYQGMIVNTGTGQVITTDNKRFSTILSFREKQLLQLIRNGKSSKEIATQLSISVNTVSRHRQNILEKLHVKNSIEACRIAEAIELL</sequence>
<keyword evidence="1" id="KW-0805">Transcription regulation</keyword>
<name>A0A5C6LNF9_9BACT</name>
<dbReference type="SMART" id="SM00421">
    <property type="entry name" value="HTH_LUXR"/>
    <property type="match status" value="1"/>
</dbReference>
<evidence type="ECO:0000256" key="2">
    <source>
        <dbReference type="ARBA" id="ARBA00023125"/>
    </source>
</evidence>
<dbReference type="PROSITE" id="PS00622">
    <property type="entry name" value="HTH_LUXR_1"/>
    <property type="match status" value="1"/>
</dbReference>
<dbReference type="CDD" id="cd06170">
    <property type="entry name" value="LuxR_C_like"/>
    <property type="match status" value="1"/>
</dbReference>
<keyword evidence="2" id="KW-0238">DNA-binding</keyword>
<gene>
    <name evidence="5" type="ORF">FEF09_23865</name>
</gene>
<comment type="caution">
    <text evidence="5">The sequence shown here is derived from an EMBL/GenBank/DDBJ whole genome shotgun (WGS) entry which is preliminary data.</text>
</comment>
<dbReference type="Gene3D" id="3.30.450.20">
    <property type="entry name" value="PAS domain"/>
    <property type="match status" value="1"/>
</dbReference>
<reference evidence="5 6" key="1">
    <citation type="submission" date="2019-08" db="EMBL/GenBank/DDBJ databases">
        <title>Whole genome sequencing of chitin degrading bacteria Chitinophaga pinensis YS16.</title>
        <authorList>
            <person name="Singh R.P."/>
            <person name="Manchanda G."/>
            <person name="Maurya I.K."/>
            <person name="Joshi N.K."/>
            <person name="Srivastava A.K."/>
        </authorList>
    </citation>
    <scope>NUCLEOTIDE SEQUENCE [LARGE SCALE GENOMIC DNA]</scope>
    <source>
        <strain evidence="5 6">YS-16</strain>
    </source>
</reference>
<evidence type="ECO:0000313" key="6">
    <source>
        <dbReference type="Proteomes" id="UP000318815"/>
    </source>
</evidence>
<proteinExistence type="predicted"/>
<dbReference type="AlphaFoldDB" id="A0A5C6LNF9"/>
<dbReference type="GO" id="GO:0006355">
    <property type="term" value="P:regulation of DNA-templated transcription"/>
    <property type="evidence" value="ECO:0007669"/>
    <property type="project" value="InterPro"/>
</dbReference>
<keyword evidence="3" id="KW-0804">Transcription</keyword>
<dbReference type="EMBL" id="VOHS01000036">
    <property type="protein sequence ID" value="TWV96220.1"/>
    <property type="molecule type" value="Genomic_DNA"/>
</dbReference>
<evidence type="ECO:0000259" key="4">
    <source>
        <dbReference type="PROSITE" id="PS50043"/>
    </source>
</evidence>
<dbReference type="InterPro" id="IPR000792">
    <property type="entry name" value="Tscrpt_reg_LuxR_C"/>
</dbReference>
<dbReference type="GO" id="GO:0003677">
    <property type="term" value="F:DNA binding"/>
    <property type="evidence" value="ECO:0007669"/>
    <property type="project" value="UniProtKB-KW"/>
</dbReference>
<dbReference type="InterPro" id="IPR036388">
    <property type="entry name" value="WH-like_DNA-bd_sf"/>
</dbReference>
<dbReference type="OrthoDB" id="965844at2"/>
<feature type="domain" description="HTH luxR-type" evidence="4">
    <location>
        <begin position="186"/>
        <end position="251"/>
    </location>
</feature>
<dbReference type="SUPFAM" id="SSF46894">
    <property type="entry name" value="C-terminal effector domain of the bipartite response regulators"/>
    <property type="match status" value="1"/>
</dbReference>
<dbReference type="RefSeq" id="WP_146307427.1">
    <property type="nucleotide sequence ID" value="NZ_VOHS01000036.1"/>
</dbReference>
<dbReference type="PRINTS" id="PR00038">
    <property type="entry name" value="HTHLUXR"/>
</dbReference>
<dbReference type="PROSITE" id="PS50043">
    <property type="entry name" value="HTH_LUXR_2"/>
    <property type="match status" value="1"/>
</dbReference>
<evidence type="ECO:0000256" key="3">
    <source>
        <dbReference type="ARBA" id="ARBA00023163"/>
    </source>
</evidence>
<evidence type="ECO:0000256" key="1">
    <source>
        <dbReference type="ARBA" id="ARBA00023015"/>
    </source>
</evidence>
<organism evidence="5 6">
    <name type="scientific">Chitinophaga pinensis</name>
    <dbReference type="NCBI Taxonomy" id="79329"/>
    <lineage>
        <taxon>Bacteria</taxon>
        <taxon>Pseudomonadati</taxon>
        <taxon>Bacteroidota</taxon>
        <taxon>Chitinophagia</taxon>
        <taxon>Chitinophagales</taxon>
        <taxon>Chitinophagaceae</taxon>
        <taxon>Chitinophaga</taxon>
    </lineage>
</organism>
<dbReference type="Proteomes" id="UP000318815">
    <property type="component" value="Unassembled WGS sequence"/>
</dbReference>
<dbReference type="PANTHER" id="PTHR44688:SF16">
    <property type="entry name" value="DNA-BINDING TRANSCRIPTIONAL ACTIVATOR DEVR_DOSR"/>
    <property type="match status" value="1"/>
</dbReference>
<dbReference type="InterPro" id="IPR016032">
    <property type="entry name" value="Sig_transdc_resp-reg_C-effctor"/>
</dbReference>
<protein>
    <submittedName>
        <fullName evidence="5">Helix-turn-helix transcriptional regulator</fullName>
    </submittedName>
</protein>
<dbReference type="PANTHER" id="PTHR44688">
    <property type="entry name" value="DNA-BINDING TRANSCRIPTIONAL ACTIVATOR DEVR_DOSR"/>
    <property type="match status" value="1"/>
</dbReference>